<accession>A0ABS3JH11</accession>
<dbReference type="RefSeq" id="WP_207329241.1">
    <property type="nucleotide sequence ID" value="NZ_JAFMYW010000003.1"/>
</dbReference>
<dbReference type="SUPFAM" id="SSF51126">
    <property type="entry name" value="Pectin lyase-like"/>
    <property type="match status" value="2"/>
</dbReference>
<dbReference type="InterPro" id="IPR039448">
    <property type="entry name" value="Beta_helix"/>
</dbReference>
<evidence type="ECO:0000313" key="3">
    <source>
        <dbReference type="Proteomes" id="UP000664628"/>
    </source>
</evidence>
<dbReference type="InterPro" id="IPR011050">
    <property type="entry name" value="Pectin_lyase_fold/virulence"/>
</dbReference>
<organism evidence="2 3">
    <name type="scientific">Fibrella forsythiae</name>
    <dbReference type="NCBI Taxonomy" id="2817061"/>
    <lineage>
        <taxon>Bacteria</taxon>
        <taxon>Pseudomonadati</taxon>
        <taxon>Bacteroidota</taxon>
        <taxon>Cytophagia</taxon>
        <taxon>Cytophagales</taxon>
        <taxon>Spirosomataceae</taxon>
        <taxon>Fibrella</taxon>
    </lineage>
</organism>
<sequence length="476" mass="51034">MISFLQILLASSTSFTTTFSSTTPVDQTALVQRLIDRKAGKAVVLPAGTYLVRTITLPKDTRLTIGPKTILKGLPTEQSTPVLTLSTGVIVTGSGLIDGNRLHRKKGTGIQVFDAQHVSISGLHIREVAEQAVQIAGCKRVNLTNLQITGCGAKGIGQAQGINIVTSQQVNITKCRVDKAQHGIQWWGDDTAGWCENLRISGNQVRNVGGGGIWGNKGRNIAIINNKVETCGDVGIDFEHSSMCSASGNVVRNCKNYGLAIFYGSEQIAFTNNTVDQGVSYGHGIGLIGDQLSKQISFIGGSIVARGESACGLITVGTNIVQDVLIRGMRITTEGTGGIPIRIIDNNRFRIIDNPLITGISPTGVSLEGSSNSVVEGNVIVHQGIDASKFSDRGGIFVFFRSAEYPAQKNQIRRNTVRGYRTGINDDCWGNVYSENMYEQNITPNLVHRIANGTWGGTSVRNYTEAKTATPISVKQ</sequence>
<dbReference type="EMBL" id="JAFMYW010000003">
    <property type="protein sequence ID" value="MBO0949265.1"/>
    <property type="molecule type" value="Genomic_DNA"/>
</dbReference>
<dbReference type="Pfam" id="PF13229">
    <property type="entry name" value="Beta_helix"/>
    <property type="match status" value="1"/>
</dbReference>
<dbReference type="Proteomes" id="UP000664628">
    <property type="component" value="Unassembled WGS sequence"/>
</dbReference>
<name>A0ABS3JH11_9BACT</name>
<dbReference type="Gene3D" id="2.160.20.10">
    <property type="entry name" value="Single-stranded right-handed beta-helix, Pectin lyase-like"/>
    <property type="match status" value="2"/>
</dbReference>
<evidence type="ECO:0000313" key="2">
    <source>
        <dbReference type="EMBL" id="MBO0949265.1"/>
    </source>
</evidence>
<comment type="caution">
    <text evidence="2">The sequence shown here is derived from an EMBL/GenBank/DDBJ whole genome shotgun (WGS) entry which is preliminary data.</text>
</comment>
<dbReference type="InterPro" id="IPR006626">
    <property type="entry name" value="PbH1"/>
</dbReference>
<evidence type="ECO:0000259" key="1">
    <source>
        <dbReference type="Pfam" id="PF13229"/>
    </source>
</evidence>
<gene>
    <name evidence="2" type="ORF">J2I46_11780</name>
</gene>
<reference evidence="2 3" key="1">
    <citation type="submission" date="2021-03" db="EMBL/GenBank/DDBJ databases">
        <title>Fibrella sp. HMF5405 genome sequencing and assembly.</title>
        <authorList>
            <person name="Kang H."/>
            <person name="Kim H."/>
            <person name="Bae S."/>
            <person name="Joh K."/>
        </authorList>
    </citation>
    <scope>NUCLEOTIDE SEQUENCE [LARGE SCALE GENOMIC DNA]</scope>
    <source>
        <strain evidence="2 3">HMF5405</strain>
    </source>
</reference>
<dbReference type="InterPro" id="IPR012334">
    <property type="entry name" value="Pectin_lyas_fold"/>
</dbReference>
<feature type="domain" description="Right handed beta helix" evidence="1">
    <location>
        <begin position="159"/>
        <end position="285"/>
    </location>
</feature>
<dbReference type="SMART" id="SM00710">
    <property type="entry name" value="PbH1"/>
    <property type="match status" value="10"/>
</dbReference>
<proteinExistence type="predicted"/>
<keyword evidence="3" id="KW-1185">Reference proteome</keyword>
<protein>
    <submittedName>
        <fullName evidence="2">Right-handed parallel beta-helix repeat-containing protein</fullName>
    </submittedName>
</protein>